<organism evidence="2 3">
    <name type="scientific">Sedimentitalea arenosa</name>
    <dbReference type="NCBI Taxonomy" id="2798803"/>
    <lineage>
        <taxon>Bacteria</taxon>
        <taxon>Pseudomonadati</taxon>
        <taxon>Pseudomonadota</taxon>
        <taxon>Alphaproteobacteria</taxon>
        <taxon>Rhodobacterales</taxon>
        <taxon>Paracoccaceae</taxon>
        <taxon>Sedimentitalea</taxon>
    </lineage>
</organism>
<dbReference type="RefSeq" id="WP_199023426.1">
    <property type="nucleotide sequence ID" value="NZ_JAELVR010000002.1"/>
</dbReference>
<name>A0A8J7IMR5_9RHOB</name>
<proteinExistence type="predicted"/>
<dbReference type="InterPro" id="IPR020864">
    <property type="entry name" value="MACPF"/>
</dbReference>
<reference evidence="2" key="1">
    <citation type="submission" date="2020-12" db="EMBL/GenBank/DDBJ databases">
        <title>Sedimentitalea sp. nov., isolated from sand in Incheon.</title>
        <authorList>
            <person name="Kim W."/>
        </authorList>
    </citation>
    <scope>NUCLEOTIDE SEQUENCE</scope>
    <source>
        <strain evidence="2">CAU 1593</strain>
    </source>
</reference>
<evidence type="ECO:0000259" key="1">
    <source>
        <dbReference type="Pfam" id="PF01823"/>
    </source>
</evidence>
<protein>
    <recommendedName>
        <fullName evidence="1">MACPF domain-containing protein</fullName>
    </recommendedName>
</protein>
<evidence type="ECO:0000313" key="3">
    <source>
        <dbReference type="Proteomes" id="UP000619079"/>
    </source>
</evidence>
<sequence>MEYSLELRRRDSGSNDGARLPICMSVLSLVWLSLFALPALSQDLSGVWRDENAYERDKTEPQLSTVAFADGRPHGTFDSEPYFEIARAQVDGVHQLFFRSDIGSVFASVMPVEGEEGQFDIIDLREASKGTHLARLRYGTDICANKPACFQLEVDKTVGDLFPVDPDSIVRYVPMEVYDAKTALPRPQGWDDTFLPMSANFDELLKCYRLKDLDPTDLQATSGCGLRLFVEPDIGSYAFEQKNGHAIPFGWKFRARDDFDGNEKLRTTESMRDVEQATKLDIGAKASANIAGFTASVDVDVVTQRAFEQMTGKKSIRLEAHYTSMNFSLVMNRQYVIMSERFTDDVIDLFEAYREDETSEIYQKLFQKFFNDWGTHYTNAITYGARGYRHYYLTEDQVRAAHSQKLNVAVGVCAGYKGAVAKIKACANVANDQHMADKISKNNILSTTDFKCFGGGGCNEGVPSGVGEKPILSDLRPLSDLFAPPFFSDLFRTDPVAFTALRERASQEVFNRAFTRQDGADTEVFRFAEFAQTQAGQGPTLLCGPDSVLSPASPQSFAAGSCCQTGKPVVAALAPQEGDPPPQQTTYGAMISSMPEGQMNLTDPDGALLTKAGNFITGVQVEYEGLSAIQPDAVPMQRGNGIDALTIDYYYPQVPDLQKACVDQMQDGAAPQGAPPNVSCVISNGQQVLDFKRACSTQFGNESVPIYKELKGMTLCAREVEFTSDSDAWCKATYGPGAAGTVSRETTLDGYIFYSQACAKPDGTIVQIDSEAICRDQFGSDFAIVQIRDGGIPYQCRGVWAPTRLAKAAPDAEIRAYPSLTPFEPANEDPADVIIPLQWDGESAKTCNGVSLDMVFGLRARNAADLLAIGQ</sequence>
<dbReference type="EMBL" id="JAELVR010000002">
    <property type="protein sequence ID" value="MBJ6370651.1"/>
    <property type="molecule type" value="Genomic_DNA"/>
</dbReference>
<dbReference type="Proteomes" id="UP000619079">
    <property type="component" value="Unassembled WGS sequence"/>
</dbReference>
<comment type="caution">
    <text evidence="2">The sequence shown here is derived from an EMBL/GenBank/DDBJ whole genome shotgun (WGS) entry which is preliminary data.</text>
</comment>
<gene>
    <name evidence="2" type="ORF">JF290_03850</name>
</gene>
<evidence type="ECO:0000313" key="2">
    <source>
        <dbReference type="EMBL" id="MBJ6370651.1"/>
    </source>
</evidence>
<feature type="domain" description="MACPF" evidence="1">
    <location>
        <begin position="319"/>
        <end position="450"/>
    </location>
</feature>
<keyword evidence="3" id="KW-1185">Reference proteome</keyword>
<dbReference type="AlphaFoldDB" id="A0A8J7IMR5"/>
<dbReference type="Pfam" id="PF01823">
    <property type="entry name" value="MACPF"/>
    <property type="match status" value="1"/>
</dbReference>
<accession>A0A8J7IMR5</accession>